<dbReference type="InterPro" id="IPR013229">
    <property type="entry name" value="PEGA"/>
</dbReference>
<feature type="domain" description="PEGA" evidence="2">
    <location>
        <begin position="223"/>
        <end position="271"/>
    </location>
</feature>
<dbReference type="EMBL" id="RAVZ01000394">
    <property type="protein sequence ID" value="RKG73809.1"/>
    <property type="molecule type" value="Genomic_DNA"/>
</dbReference>
<evidence type="ECO:0000256" key="1">
    <source>
        <dbReference type="SAM" id="MobiDB-lite"/>
    </source>
</evidence>
<proteinExistence type="predicted"/>
<keyword evidence="4" id="KW-1185">Reference proteome</keyword>
<dbReference type="Pfam" id="PF08308">
    <property type="entry name" value="PEGA"/>
    <property type="match status" value="1"/>
</dbReference>
<evidence type="ECO:0000259" key="2">
    <source>
        <dbReference type="Pfam" id="PF08308"/>
    </source>
</evidence>
<dbReference type="Proteomes" id="UP000268094">
    <property type="component" value="Unassembled WGS sequence"/>
</dbReference>
<gene>
    <name evidence="3" type="ORF">D7V88_35825</name>
</gene>
<organism evidence="3 4">
    <name type="scientific">Corallococcus terminator</name>
    <dbReference type="NCBI Taxonomy" id="2316733"/>
    <lineage>
        <taxon>Bacteria</taxon>
        <taxon>Pseudomonadati</taxon>
        <taxon>Myxococcota</taxon>
        <taxon>Myxococcia</taxon>
        <taxon>Myxococcales</taxon>
        <taxon>Cystobacterineae</taxon>
        <taxon>Myxococcaceae</taxon>
        <taxon>Corallococcus</taxon>
    </lineage>
</organism>
<evidence type="ECO:0000313" key="4">
    <source>
        <dbReference type="Proteomes" id="UP000268094"/>
    </source>
</evidence>
<comment type="caution">
    <text evidence="3">The sequence shown here is derived from an EMBL/GenBank/DDBJ whole genome shotgun (WGS) entry which is preliminary data.</text>
</comment>
<name>A0A3A8HRF6_9BACT</name>
<accession>A0A3A8HRF6</accession>
<evidence type="ECO:0000313" key="3">
    <source>
        <dbReference type="EMBL" id="RKG73809.1"/>
    </source>
</evidence>
<reference evidence="4" key="1">
    <citation type="submission" date="2018-09" db="EMBL/GenBank/DDBJ databases">
        <authorList>
            <person name="Livingstone P.G."/>
            <person name="Whitworth D.E."/>
        </authorList>
    </citation>
    <scope>NUCLEOTIDE SEQUENCE [LARGE SCALE GENOMIC DNA]</scope>
    <source>
        <strain evidence="4">CA054A</strain>
    </source>
</reference>
<feature type="region of interest" description="Disordered" evidence="1">
    <location>
        <begin position="132"/>
        <end position="151"/>
    </location>
</feature>
<protein>
    <submittedName>
        <fullName evidence="3">PEGA domain-containing protein</fullName>
    </submittedName>
</protein>
<sequence length="285" mass="31071">MSVKRGVWLRMRPSRPGANGLRWGEDDEVRGAVSGSGGRVVMGRVRAGLRRRLRAPSDMPGSGWTPSWLQFLSIPVTSQVTPHARAVMRAGTRWAAVRPPGDIRVSHREDDLGRWVGKTPPRFALCGREQRPRRGGRCLDGGPRARAPIPDMPPHTSRLFIALLMAGTCSCARLPGYPLAHAQAQPLPLPLLRMEVVLPSAPLTRAVRVERARATGLKFDVMPESARVFVDGRAVGFARQLESLVTLAPGVHQVSVQAEGHSTWRAEVMVGDRPEPIQVTLSASP</sequence>
<dbReference type="AlphaFoldDB" id="A0A3A8HRF6"/>